<dbReference type="PANTHER" id="PTHR31442">
    <property type="entry name" value="HOMEODOMAIN-LIKE SUPERFAMILY PROTEIN-RELATED"/>
    <property type="match status" value="1"/>
</dbReference>
<dbReference type="InterPro" id="IPR006447">
    <property type="entry name" value="Myb_dom_plants"/>
</dbReference>
<feature type="compositionally biased region" description="Polar residues" evidence="5">
    <location>
        <begin position="162"/>
        <end position="175"/>
    </location>
</feature>
<dbReference type="Gene3D" id="1.10.10.60">
    <property type="entry name" value="Homeodomain-like"/>
    <property type="match status" value="1"/>
</dbReference>
<feature type="region of interest" description="Disordered" evidence="5">
    <location>
        <begin position="530"/>
        <end position="549"/>
    </location>
</feature>
<dbReference type="SUPFAM" id="SSF52172">
    <property type="entry name" value="CheY-like"/>
    <property type="match status" value="1"/>
</dbReference>
<comment type="subcellular location">
    <subcellularLocation>
        <location evidence="1">Nucleus</location>
    </subcellularLocation>
</comment>
<evidence type="ECO:0000259" key="6">
    <source>
        <dbReference type="PROSITE" id="PS51294"/>
    </source>
</evidence>
<evidence type="ECO:0000313" key="8">
    <source>
        <dbReference type="Proteomes" id="UP000834106"/>
    </source>
</evidence>
<dbReference type="FunFam" id="1.10.10.60:FF:000007">
    <property type="entry name" value="Two-component response regulator"/>
    <property type="match status" value="1"/>
</dbReference>
<evidence type="ECO:0000256" key="1">
    <source>
        <dbReference type="ARBA" id="ARBA00004123"/>
    </source>
</evidence>
<dbReference type="Pfam" id="PF00249">
    <property type="entry name" value="Myb_DNA-binding"/>
    <property type="match status" value="1"/>
</dbReference>
<evidence type="ECO:0000256" key="3">
    <source>
        <dbReference type="ARBA" id="ARBA00023163"/>
    </source>
</evidence>
<gene>
    <name evidence="7" type="ORF">FPE_LOCUS9619</name>
</gene>
<dbReference type="Proteomes" id="UP000834106">
    <property type="component" value="Chromosome 5"/>
</dbReference>
<feature type="compositionally biased region" description="Polar residues" evidence="5">
    <location>
        <begin position="531"/>
        <end position="542"/>
    </location>
</feature>
<feature type="compositionally biased region" description="Basic and acidic residues" evidence="5">
    <location>
        <begin position="177"/>
        <end position="197"/>
    </location>
</feature>
<dbReference type="SUPFAM" id="SSF46689">
    <property type="entry name" value="Homeodomain-like"/>
    <property type="match status" value="1"/>
</dbReference>
<evidence type="ECO:0000256" key="5">
    <source>
        <dbReference type="SAM" id="MobiDB-lite"/>
    </source>
</evidence>
<dbReference type="GO" id="GO:0005634">
    <property type="term" value="C:nucleus"/>
    <property type="evidence" value="ECO:0007669"/>
    <property type="project" value="UniProtKB-SubCell"/>
</dbReference>
<dbReference type="InterPro" id="IPR044841">
    <property type="entry name" value="LUX/BOA-like"/>
</dbReference>
<organism evidence="7 8">
    <name type="scientific">Fraxinus pennsylvanica</name>
    <dbReference type="NCBI Taxonomy" id="56036"/>
    <lineage>
        <taxon>Eukaryota</taxon>
        <taxon>Viridiplantae</taxon>
        <taxon>Streptophyta</taxon>
        <taxon>Embryophyta</taxon>
        <taxon>Tracheophyta</taxon>
        <taxon>Spermatophyta</taxon>
        <taxon>Magnoliopsida</taxon>
        <taxon>eudicotyledons</taxon>
        <taxon>Gunneridae</taxon>
        <taxon>Pentapetalae</taxon>
        <taxon>asterids</taxon>
        <taxon>lamiids</taxon>
        <taxon>Lamiales</taxon>
        <taxon>Oleaceae</taxon>
        <taxon>Oleeae</taxon>
        <taxon>Fraxinus</taxon>
    </lineage>
</organism>
<dbReference type="EMBL" id="OU503040">
    <property type="protein sequence ID" value="CAI9762189.1"/>
    <property type="molecule type" value="Genomic_DNA"/>
</dbReference>
<evidence type="ECO:0000256" key="2">
    <source>
        <dbReference type="ARBA" id="ARBA00023015"/>
    </source>
</evidence>
<protein>
    <recommendedName>
        <fullName evidence="6">HTH myb-type domain-containing protein</fullName>
    </recommendedName>
</protein>
<proteinExistence type="predicted"/>
<dbReference type="InterPro" id="IPR011006">
    <property type="entry name" value="CheY-like_superfamily"/>
</dbReference>
<feature type="domain" description="HTH myb-type" evidence="6">
    <location>
        <begin position="198"/>
        <end position="257"/>
    </location>
</feature>
<dbReference type="GO" id="GO:0003677">
    <property type="term" value="F:DNA binding"/>
    <property type="evidence" value="ECO:0007669"/>
    <property type="project" value="InterPro"/>
</dbReference>
<evidence type="ECO:0000313" key="7">
    <source>
        <dbReference type="EMBL" id="CAI9762189.1"/>
    </source>
</evidence>
<dbReference type="NCBIfam" id="TIGR01557">
    <property type="entry name" value="myb_SHAQKYF"/>
    <property type="match status" value="1"/>
</dbReference>
<evidence type="ECO:0000256" key="4">
    <source>
        <dbReference type="ARBA" id="ARBA00023242"/>
    </source>
</evidence>
<dbReference type="AlphaFoldDB" id="A0AAD2DQ79"/>
<dbReference type="Gene3D" id="3.40.50.2300">
    <property type="match status" value="1"/>
</dbReference>
<keyword evidence="8" id="KW-1185">Reference proteome</keyword>
<accession>A0AAD2DQ79</accession>
<dbReference type="InterPro" id="IPR001005">
    <property type="entry name" value="SANT/Myb"/>
</dbReference>
<reference evidence="7" key="1">
    <citation type="submission" date="2023-05" db="EMBL/GenBank/DDBJ databases">
        <authorList>
            <person name="Huff M."/>
        </authorList>
    </citation>
    <scope>NUCLEOTIDE SEQUENCE</scope>
</reference>
<feature type="region of interest" description="Disordered" evidence="5">
    <location>
        <begin position="161"/>
        <end position="203"/>
    </location>
</feature>
<keyword evidence="2" id="KW-0805">Transcription regulation</keyword>
<name>A0AAD2DQ79_9LAMI</name>
<dbReference type="GO" id="GO:0003700">
    <property type="term" value="F:DNA-binding transcription factor activity"/>
    <property type="evidence" value="ECO:0007669"/>
    <property type="project" value="InterPro"/>
</dbReference>
<keyword evidence="4" id="KW-0539">Nucleus</keyword>
<dbReference type="InterPro" id="IPR009057">
    <property type="entry name" value="Homeodomain-like_sf"/>
</dbReference>
<sequence>MDRREGILDGKCKGICILVVNDDFTCRNIATEMLKHCHHEELYTGQISEAISIMWERKDRFELVLTNAHRLESDEFYIVQCVQNRFNLPTILMSPDKMKIASNGEDYIVSAYVVNSLCRKDINGLWQSAFKKVKANKVEVVAKLEGNSQERSMSYNVVEAENNLSSNSEPTQAQHQLKREEDRNSSEQNEVGKDDSHNKKKPRMVWTREMHQKFLVAIDFLGPEKAVPKKIAERMKVPGLTRENVASHLQKYRDCKKRDHDVSVNSMHDTNTRNLYQGSGYFPSLSVSRFNSLQRNSITVQQGYTTPFHQGSYFLNAKESTSTLNLRQSQLLSANNQRVTRFLNRTVPERNNYTNLGISQQLQQKCTPRVQDKEAYGEINRDNSSTGTNQSTNSNSTYVYVGLRFANDGKSIKSSQHKVSTHNVISTEALVSDLRTTGDELNFNWLGTSTSYIQPNMSSFSSPSTLTDCISLQPSQPETSAYHNPSTLIEGISQQPFLLENLSRDMQQRKFMPILRPSLPRLPANEDDVQHVSTSENSSFHQHPSIPLPQKLQESNDFLTDREMNNIFINGIGTTYPQYTLEDLDDSFFVDDESVR</sequence>
<dbReference type="PROSITE" id="PS51294">
    <property type="entry name" value="HTH_MYB"/>
    <property type="match status" value="1"/>
</dbReference>
<dbReference type="InterPro" id="IPR017930">
    <property type="entry name" value="Myb_dom"/>
</dbReference>
<keyword evidence="3" id="KW-0804">Transcription</keyword>
<dbReference type="PANTHER" id="PTHR31442:SF40">
    <property type="entry name" value="HOMEODOMAIN-LIKE SUPERFAMILY PROTEIN"/>
    <property type="match status" value="1"/>
</dbReference>